<protein>
    <submittedName>
        <fullName evidence="2">Kinesin member, variant 2</fullName>
    </submittedName>
</protein>
<evidence type="ECO:0000256" key="1">
    <source>
        <dbReference type="SAM" id="MobiDB-lite"/>
    </source>
</evidence>
<reference evidence="2 3" key="1">
    <citation type="submission" date="2020-04" db="EMBL/GenBank/DDBJ databases">
        <title>Perkinsus olseni comparative genomics.</title>
        <authorList>
            <person name="Bogema D.R."/>
        </authorList>
    </citation>
    <scope>NUCLEOTIDE SEQUENCE [LARGE SCALE GENOMIC DNA]</scope>
    <source>
        <strain evidence="2">ATCC PRA-205</strain>
    </source>
</reference>
<dbReference type="AlphaFoldDB" id="A0A7J6R8Y6"/>
<name>A0A7J6R8Y6_PEROL</name>
<proteinExistence type="predicted"/>
<feature type="non-terminal residue" evidence="2">
    <location>
        <position position="1"/>
    </location>
</feature>
<feature type="region of interest" description="Disordered" evidence="1">
    <location>
        <begin position="59"/>
        <end position="96"/>
    </location>
</feature>
<evidence type="ECO:0000313" key="2">
    <source>
        <dbReference type="EMBL" id="KAF4717007.1"/>
    </source>
</evidence>
<comment type="caution">
    <text evidence="2">The sequence shown here is derived from an EMBL/GenBank/DDBJ whole genome shotgun (WGS) entry which is preliminary data.</text>
</comment>
<dbReference type="Proteomes" id="UP000574390">
    <property type="component" value="Unassembled WGS sequence"/>
</dbReference>
<evidence type="ECO:0000313" key="3">
    <source>
        <dbReference type="Proteomes" id="UP000574390"/>
    </source>
</evidence>
<gene>
    <name evidence="2" type="primary">KIF9_4</name>
    <name evidence="2" type="ORF">FOZ62_019150</name>
</gene>
<dbReference type="EMBL" id="JABANM010023962">
    <property type="protein sequence ID" value="KAF4717007.1"/>
    <property type="molecule type" value="Genomic_DNA"/>
</dbReference>
<organism evidence="2 3">
    <name type="scientific">Perkinsus olseni</name>
    <name type="common">Perkinsus atlanticus</name>
    <dbReference type="NCBI Taxonomy" id="32597"/>
    <lineage>
        <taxon>Eukaryota</taxon>
        <taxon>Sar</taxon>
        <taxon>Alveolata</taxon>
        <taxon>Perkinsozoa</taxon>
        <taxon>Perkinsea</taxon>
        <taxon>Perkinsida</taxon>
        <taxon>Perkinsidae</taxon>
        <taxon>Perkinsus</taxon>
    </lineage>
</organism>
<sequence>MAGRIPRLISGPIRRTQQMLRRRGDLGESPQPCNLPHDGFCSQVGDEVKEGMGFSVGLVVGNGAPPSTTPISDEDSGGTDGVREKSKSPQAAPSRQAAFAAFKQEHGRRYDDRHRDLATRAKEIRAEIRMVAGSVNSAVDEIERM</sequence>
<accession>A0A7J6R8Y6</accession>